<dbReference type="RefSeq" id="WP_096260142.1">
    <property type="nucleotide sequence ID" value="NZ_BDME01000007.1"/>
</dbReference>
<evidence type="ECO:0008006" key="4">
    <source>
        <dbReference type="Google" id="ProtNLM"/>
    </source>
</evidence>
<comment type="caution">
    <text evidence="2">The sequence shown here is derived from an EMBL/GenBank/DDBJ whole genome shotgun (WGS) entry which is preliminary data.</text>
</comment>
<keyword evidence="1" id="KW-0472">Membrane</keyword>
<feature type="transmembrane region" description="Helical" evidence="1">
    <location>
        <begin position="12"/>
        <end position="29"/>
    </location>
</feature>
<protein>
    <recommendedName>
        <fullName evidence="4">DUF2892 domain-containing protein</fullName>
    </recommendedName>
</protein>
<dbReference type="AlphaFoldDB" id="A0A292YH41"/>
<dbReference type="Proteomes" id="UP000217944">
    <property type="component" value="Unassembled WGS sequence"/>
</dbReference>
<evidence type="ECO:0000256" key="1">
    <source>
        <dbReference type="SAM" id="Phobius"/>
    </source>
</evidence>
<dbReference type="OrthoDB" id="5340030at2"/>
<proteinExistence type="predicted"/>
<reference evidence="2 3" key="1">
    <citation type="journal article" date="2017" name="Syst. Appl. Microbiol.">
        <title>Lebetimonas natsushimae sp. nov., a novel strictly anaerobic, moderately thermophilic chemoautotroph isolated from a deep-sea hydrothermal vent polychaete nest in the Mid-Okinawa Trough.</title>
        <authorList>
            <person name="Nagata R."/>
            <person name="Takaki Y."/>
            <person name="Tame A."/>
            <person name="Nunoura T."/>
            <person name="Muto H."/>
            <person name="Mino S."/>
            <person name="Sawayama S."/>
            <person name="Takai K."/>
            <person name="Nakagawa S."/>
        </authorList>
    </citation>
    <scope>NUCLEOTIDE SEQUENCE [LARGE SCALE GENOMIC DNA]</scope>
    <source>
        <strain evidence="2 3">HS1857</strain>
    </source>
</reference>
<evidence type="ECO:0000313" key="3">
    <source>
        <dbReference type="Proteomes" id="UP000217944"/>
    </source>
</evidence>
<organism evidence="2 3">
    <name type="scientific">Lebetimonas natsushimae</name>
    <dbReference type="NCBI Taxonomy" id="1936991"/>
    <lineage>
        <taxon>Bacteria</taxon>
        <taxon>Pseudomonadati</taxon>
        <taxon>Campylobacterota</taxon>
        <taxon>Epsilonproteobacteria</taxon>
        <taxon>Nautiliales</taxon>
        <taxon>Nautiliaceae</taxon>
        <taxon>Lebetimonas</taxon>
    </lineage>
</organism>
<dbReference type="EMBL" id="BDME01000007">
    <property type="protein sequence ID" value="GAX88316.1"/>
    <property type="molecule type" value="Genomic_DNA"/>
</dbReference>
<accession>A0A292YH41</accession>
<keyword evidence="1" id="KW-1133">Transmembrane helix</keyword>
<name>A0A292YH41_9BACT</name>
<sequence length="80" mass="9113">MKSKKFACGERLQRFLMAFMMLLILGLLAKGYTLAALILLAFVAIMLAIYGLFDFCPSTWILNKIFGSCYCECKEEKNEN</sequence>
<evidence type="ECO:0000313" key="2">
    <source>
        <dbReference type="EMBL" id="GAX88316.1"/>
    </source>
</evidence>
<keyword evidence="1" id="KW-0812">Transmembrane</keyword>
<keyword evidence="3" id="KW-1185">Reference proteome</keyword>
<feature type="transmembrane region" description="Helical" evidence="1">
    <location>
        <begin position="35"/>
        <end position="53"/>
    </location>
</feature>
<gene>
    <name evidence="2" type="ORF">LNAT_P1612</name>
</gene>